<evidence type="ECO:0000256" key="3">
    <source>
        <dbReference type="ARBA" id="ARBA00022989"/>
    </source>
</evidence>
<dbReference type="RefSeq" id="WP_052881392.1">
    <property type="nucleotide sequence ID" value="NZ_CP010904.1"/>
</dbReference>
<dbReference type="STRING" id="1307763.L21SP4_00756"/>
<feature type="transmembrane region" description="Helical" evidence="5">
    <location>
        <begin position="244"/>
        <end position="267"/>
    </location>
</feature>
<dbReference type="KEGG" id="vbl:L21SP4_00756"/>
<evidence type="ECO:0000313" key="9">
    <source>
        <dbReference type="Proteomes" id="UP000035268"/>
    </source>
</evidence>
<evidence type="ECO:0000256" key="5">
    <source>
        <dbReference type="SAM" id="Phobius"/>
    </source>
</evidence>
<keyword evidence="9" id="KW-1185">Reference proteome</keyword>
<dbReference type="PANTHER" id="PTHR42770:SF11">
    <property type="entry name" value="INNER MEMBRANE TRANSPORT PROTEIN YBAT"/>
    <property type="match status" value="1"/>
</dbReference>
<dbReference type="InterPro" id="IPR050367">
    <property type="entry name" value="APC_superfamily"/>
</dbReference>
<feature type="transmembrane region" description="Helical" evidence="5">
    <location>
        <begin position="96"/>
        <end position="119"/>
    </location>
</feature>
<evidence type="ECO:0000259" key="6">
    <source>
        <dbReference type="Pfam" id="PF00324"/>
    </source>
</evidence>
<feature type="transmembrane region" description="Helical" evidence="5">
    <location>
        <begin position="376"/>
        <end position="395"/>
    </location>
</feature>
<feature type="transmembrane region" description="Helical" evidence="5">
    <location>
        <begin position="210"/>
        <end position="232"/>
    </location>
</feature>
<feature type="transmembrane region" description="Helical" evidence="5">
    <location>
        <begin position="438"/>
        <end position="457"/>
    </location>
</feature>
<accession>A0A0G3EIP4</accession>
<feature type="transmembrane region" description="Helical" evidence="5">
    <location>
        <begin position="139"/>
        <end position="157"/>
    </location>
</feature>
<feature type="domain" description="UspA" evidence="7">
    <location>
        <begin position="491"/>
        <end position="614"/>
    </location>
</feature>
<feature type="transmembrane region" description="Helical" evidence="5">
    <location>
        <begin position="21"/>
        <end position="42"/>
    </location>
</feature>
<reference evidence="8 9" key="2">
    <citation type="journal article" date="2016" name="ISME J.">
        <title>Characterization of the first cultured representative of Verrucomicrobia subdivision 5 indicates the proposal of a novel phylum.</title>
        <authorList>
            <person name="Spring S."/>
            <person name="Bunk B."/>
            <person name="Sproer C."/>
            <person name="Schumann P."/>
            <person name="Rohde M."/>
            <person name="Tindall B.J."/>
            <person name="Klenk H.P."/>
        </authorList>
    </citation>
    <scope>NUCLEOTIDE SEQUENCE [LARGE SCALE GENOMIC DNA]</scope>
    <source>
        <strain evidence="8 9">L21-Fru-AB</strain>
    </source>
</reference>
<dbReference type="Gene3D" id="3.40.50.12370">
    <property type="match status" value="1"/>
</dbReference>
<dbReference type="Gene3D" id="1.20.1740.10">
    <property type="entry name" value="Amino acid/polyamine transporter I"/>
    <property type="match status" value="1"/>
</dbReference>
<feature type="transmembrane region" description="Helical" evidence="5">
    <location>
        <begin position="407"/>
        <end position="432"/>
    </location>
</feature>
<feature type="domain" description="Amino acid permease/ SLC12A" evidence="6">
    <location>
        <begin position="20"/>
        <end position="461"/>
    </location>
</feature>
<dbReference type="CDD" id="cd00293">
    <property type="entry name" value="USP-like"/>
    <property type="match status" value="1"/>
</dbReference>
<dbReference type="PATRIC" id="fig|1609981.3.peg.789"/>
<dbReference type="OrthoDB" id="9809628at2"/>
<evidence type="ECO:0000259" key="7">
    <source>
        <dbReference type="Pfam" id="PF00582"/>
    </source>
</evidence>
<reference evidence="9" key="1">
    <citation type="submission" date="2015-02" db="EMBL/GenBank/DDBJ databases">
        <title>Description and complete genome sequence of the first cultured representative of the subdivision 5 of the Verrucomicrobia phylum.</title>
        <authorList>
            <person name="Spring S."/>
            <person name="Bunk B."/>
            <person name="Sproer C."/>
            <person name="Klenk H.-P."/>
        </authorList>
    </citation>
    <scope>NUCLEOTIDE SEQUENCE [LARGE SCALE GENOMIC DNA]</scope>
    <source>
        <strain evidence="9">L21-Fru-AB</strain>
    </source>
</reference>
<keyword evidence="3 5" id="KW-1133">Transmembrane helix</keyword>
<feature type="transmembrane region" description="Helical" evidence="5">
    <location>
        <begin position="48"/>
        <end position="69"/>
    </location>
</feature>
<feature type="transmembrane region" description="Helical" evidence="5">
    <location>
        <begin position="304"/>
        <end position="325"/>
    </location>
</feature>
<protein>
    <submittedName>
        <fullName evidence="8">Putative amino acid permease YhdG</fullName>
    </submittedName>
</protein>
<evidence type="ECO:0000256" key="4">
    <source>
        <dbReference type="ARBA" id="ARBA00023136"/>
    </source>
</evidence>
<gene>
    <name evidence="8" type="primary">yhdG_1</name>
    <name evidence="8" type="ORF">L21SP4_00756</name>
</gene>
<dbReference type="Proteomes" id="UP000035268">
    <property type="component" value="Chromosome"/>
</dbReference>
<dbReference type="GO" id="GO:0016020">
    <property type="term" value="C:membrane"/>
    <property type="evidence" value="ECO:0007669"/>
    <property type="project" value="UniProtKB-SubCell"/>
</dbReference>
<sequence>MSERPGGVTSELSRDLKLFHVTLMGLGMMIGAGVFLGVGNTIRMAGPGAVLLTFALNGLVALFSAMSYAELSSAIPRAGGAYNFARLGFGRRASFIAGWMEWFASSVAGSVYALTLAIYLLRYLETLGLLGGLSSEHPLLVKGVAAITVLFFLYINFRGASETGKVGAFFTLGQMAILLFIGAAGIWVALKDPSRLQNFDPFLPEGWSKILLTMGFTYVAFEGFEVIAQAGDESIDPKRTIPKAMLYSVFFVTLTYVLVGFATVVAVKAGSPGVGETPVWAWIAQFGERGFGEAVSRLMPFADLLVTVTVICAATSALNATIYSATRASYALGRDGMLPPALARVSARRRTPYLALCATGVIVLLVALFLPTMDVASSASIMFLFLFFLVNLCAIRIRQEMGDELSYGYLMPLFPFFPIAAIITQVILAAGLRHVSHAAWIVAPSWILLGWLFYEFYGRSHARGTEEEITVVEEEKAPPGKGYRIMLSVANPDNVLPLMRNTYRICQAREARVELIHMIPVSDYVPLRDVPNFADEGREGIVEAMLYLTQIFPVGTTIRYCRNIARGLVSAVRQHRADMLIMGWHGRPRRRLFSFGRTIDPVIERSPSRVVVMKNCGDQRYRNVLVPVAGGGNSAFALEIAAILADPEEGQITAMTVDTGRRPFSLESFVGEQNKRLGPFARRVQCLTRSGQDVVETLLEESRQYDLIVIGCTREPLLRRMTGPSVPEQVAFRTETPAVIVKAPGALRSWVKRIF</sequence>
<dbReference type="SUPFAM" id="SSF52402">
    <property type="entry name" value="Adenine nucleotide alpha hydrolases-like"/>
    <property type="match status" value="2"/>
</dbReference>
<keyword evidence="4 5" id="KW-0472">Membrane</keyword>
<dbReference type="AlphaFoldDB" id="A0A0G3EIP4"/>
<proteinExistence type="predicted"/>
<keyword evidence="2 5" id="KW-0812">Transmembrane</keyword>
<dbReference type="Pfam" id="PF00582">
    <property type="entry name" value="Usp"/>
    <property type="match status" value="1"/>
</dbReference>
<evidence type="ECO:0000256" key="1">
    <source>
        <dbReference type="ARBA" id="ARBA00004141"/>
    </source>
</evidence>
<dbReference type="EMBL" id="CP010904">
    <property type="protein sequence ID" value="AKJ64024.1"/>
    <property type="molecule type" value="Genomic_DNA"/>
</dbReference>
<comment type="subcellular location">
    <subcellularLocation>
        <location evidence="1">Membrane</location>
        <topology evidence="1">Multi-pass membrane protein</topology>
    </subcellularLocation>
</comment>
<dbReference type="InterPro" id="IPR006016">
    <property type="entry name" value="UspA"/>
</dbReference>
<dbReference type="InterPro" id="IPR004841">
    <property type="entry name" value="AA-permease/SLC12A_dom"/>
</dbReference>
<dbReference type="PANTHER" id="PTHR42770">
    <property type="entry name" value="AMINO ACID TRANSPORTER-RELATED"/>
    <property type="match status" value="1"/>
</dbReference>
<feature type="transmembrane region" description="Helical" evidence="5">
    <location>
        <begin position="353"/>
        <end position="370"/>
    </location>
</feature>
<dbReference type="GO" id="GO:0055085">
    <property type="term" value="P:transmembrane transport"/>
    <property type="evidence" value="ECO:0007669"/>
    <property type="project" value="InterPro"/>
</dbReference>
<evidence type="ECO:0000313" key="8">
    <source>
        <dbReference type="EMBL" id="AKJ64024.1"/>
    </source>
</evidence>
<evidence type="ECO:0000256" key="2">
    <source>
        <dbReference type="ARBA" id="ARBA00022692"/>
    </source>
</evidence>
<name>A0A0G3EIP4_9BACT</name>
<dbReference type="Pfam" id="PF00324">
    <property type="entry name" value="AA_permease"/>
    <property type="match status" value="1"/>
</dbReference>
<organism evidence="8 9">
    <name type="scientific">Kiritimatiella glycovorans</name>
    <dbReference type="NCBI Taxonomy" id="1307763"/>
    <lineage>
        <taxon>Bacteria</taxon>
        <taxon>Pseudomonadati</taxon>
        <taxon>Kiritimatiellota</taxon>
        <taxon>Kiritimatiellia</taxon>
        <taxon>Kiritimatiellales</taxon>
        <taxon>Kiritimatiellaceae</taxon>
        <taxon>Kiritimatiella</taxon>
    </lineage>
</organism>
<feature type="transmembrane region" description="Helical" evidence="5">
    <location>
        <begin position="169"/>
        <end position="190"/>
    </location>
</feature>